<keyword evidence="1" id="KW-0645">Protease</keyword>
<proteinExistence type="predicted"/>
<name>A0A4P2VDY1_9ARCH</name>
<evidence type="ECO:0000313" key="2">
    <source>
        <dbReference type="Proteomes" id="UP000509448"/>
    </source>
</evidence>
<dbReference type="KEGG" id="ccai:NAS2_0888"/>
<evidence type="ECO:0000313" key="1">
    <source>
        <dbReference type="EMBL" id="BBE42277.1"/>
    </source>
</evidence>
<dbReference type="GO" id="GO:0006508">
    <property type="term" value="P:proteolysis"/>
    <property type="evidence" value="ECO:0007669"/>
    <property type="project" value="UniProtKB-KW"/>
</dbReference>
<dbReference type="RefSeq" id="WP_174448527.1">
    <property type="nucleotide sequence ID" value="NZ_AP018732.1"/>
</dbReference>
<dbReference type="InterPro" id="IPR001539">
    <property type="entry name" value="Peptidase_U32"/>
</dbReference>
<dbReference type="GeneID" id="55584698"/>
<keyword evidence="2" id="KW-1185">Reference proteome</keyword>
<dbReference type="EMBL" id="AP018732">
    <property type="protein sequence ID" value="BBE42277.1"/>
    <property type="molecule type" value="Genomic_DNA"/>
</dbReference>
<reference evidence="1 2" key="1">
    <citation type="journal article" date="2019" name="ISME J.">
        <title>Isolation and characterization of a thermophilic sulfur- and iron-reducing thaumarchaeote from a terrestrial acidic hot spring.</title>
        <authorList>
            <person name="Kato S."/>
            <person name="Itoh T."/>
            <person name="Yuki M."/>
            <person name="Nagamori M."/>
            <person name="Ohnishi M."/>
            <person name="Uematsu K."/>
            <person name="Suzuki K."/>
            <person name="Takashina T."/>
            <person name="Ohkuma M."/>
        </authorList>
    </citation>
    <scope>NUCLEOTIDE SEQUENCE [LARGE SCALE GENOMIC DNA]</scope>
    <source>
        <strain evidence="1 2">NAS-02</strain>
    </source>
</reference>
<dbReference type="Proteomes" id="UP000509448">
    <property type="component" value="Chromosome"/>
</dbReference>
<protein>
    <submittedName>
        <fullName evidence="1">Predicted protease of the collagenase family</fullName>
    </submittedName>
</protein>
<organism evidence="1 2">
    <name type="scientific">Conexivisphaera calida</name>
    <dbReference type="NCBI Taxonomy" id="1874277"/>
    <lineage>
        <taxon>Archaea</taxon>
        <taxon>Nitrososphaerota</taxon>
        <taxon>Conexivisphaeria</taxon>
        <taxon>Conexivisphaerales</taxon>
        <taxon>Conexivisphaeraceae</taxon>
        <taxon>Conexivisphaera</taxon>
    </lineage>
</organism>
<dbReference type="InterPro" id="IPR051454">
    <property type="entry name" value="RNA/ubiquinone_mod_enzymes"/>
</dbReference>
<sequence>MELVVGTNFDDSLVDAIRGYPVRYLFGSHRKSPTGHGRSPSSVPDVDGARLRVHVSVAHSAGIKFLYAMNSVNLGGNEYRDEFWRRLDAEVEELLGMGVDGFIVANPLILERLKREHPGTEVAVSSFAKVTYARELERLAGMGADVVIMHQSRNRNFRVLSELARVASRVGVELELIATDVCLWGCPFFEAHINLMGEATREDGRLPPGSFGYPFLYCAASMADDPANLVRSRWIRPEDVAAYERIGIGRFKIGSRRWSTEKIVRSVRAYSEGRYDGNLLDILEYMGGFVSALASASGNASAERSWMGALGGIRIENSRFPRDWMRFFMENECETMSCEECRYCDGIARSVVRLPEGMTPGVSRVPYELVIRGWSDSGAADRAR</sequence>
<accession>A0A4P2VDY1</accession>
<dbReference type="OrthoDB" id="120329at2157"/>
<dbReference type="AlphaFoldDB" id="A0A4P2VDY1"/>
<dbReference type="GO" id="GO:0008233">
    <property type="term" value="F:peptidase activity"/>
    <property type="evidence" value="ECO:0007669"/>
    <property type="project" value="UniProtKB-KW"/>
</dbReference>
<gene>
    <name evidence="1" type="ORF">NAS2_0888</name>
</gene>
<dbReference type="PANTHER" id="PTHR30217">
    <property type="entry name" value="PEPTIDASE U32 FAMILY"/>
    <property type="match status" value="1"/>
</dbReference>
<keyword evidence="1" id="KW-0378">Hydrolase</keyword>
<dbReference type="Pfam" id="PF01136">
    <property type="entry name" value="Peptidase_U32"/>
    <property type="match status" value="1"/>
</dbReference>
<dbReference type="PANTHER" id="PTHR30217:SF10">
    <property type="entry name" value="23S RRNA 5-HYDROXYCYTIDINE C2501 SYNTHASE"/>
    <property type="match status" value="1"/>
</dbReference>